<evidence type="ECO:0000313" key="4">
    <source>
        <dbReference type="EMBL" id="KAJ8375497.1"/>
    </source>
</evidence>
<dbReference type="GO" id="GO:0003676">
    <property type="term" value="F:nucleic acid binding"/>
    <property type="evidence" value="ECO:0007669"/>
    <property type="project" value="InterPro"/>
</dbReference>
<dbReference type="PROSITE" id="PS50994">
    <property type="entry name" value="INTEGRASE"/>
    <property type="match status" value="1"/>
</dbReference>
<dbReference type="InterPro" id="IPR041588">
    <property type="entry name" value="Integrase_H2C2"/>
</dbReference>
<evidence type="ECO:0000256" key="2">
    <source>
        <dbReference type="SAM" id="MobiDB-lite"/>
    </source>
</evidence>
<dbReference type="Pfam" id="PF17921">
    <property type="entry name" value="Integrase_H2C2"/>
    <property type="match status" value="1"/>
</dbReference>
<dbReference type="PANTHER" id="PTHR37984:SF15">
    <property type="entry name" value="INTEGRASE CATALYTIC DOMAIN-CONTAINING PROTEIN"/>
    <property type="match status" value="1"/>
</dbReference>
<dbReference type="Proteomes" id="UP001152622">
    <property type="component" value="Chromosome 2"/>
</dbReference>
<protein>
    <recommendedName>
        <fullName evidence="1">Gypsy retrotransposon integrase-like protein 1</fullName>
    </recommendedName>
</protein>
<evidence type="ECO:0000313" key="5">
    <source>
        <dbReference type="Proteomes" id="UP001152622"/>
    </source>
</evidence>
<evidence type="ECO:0000256" key="1">
    <source>
        <dbReference type="ARBA" id="ARBA00039658"/>
    </source>
</evidence>
<dbReference type="AlphaFoldDB" id="A0A9Q1JAQ8"/>
<sequence>MAHEGHLGIVKVKQRCRDLVWWPAIDRDIEAMVRGCTACLALFSRWGTPTTITTDNGPQFISAEFAAFLGGRGVKHIRTALYHPEANGGVERMNQTLKNGIRAHLVDGFQFDAALLRTLLHYRSTRHSTTGSSPALLMMGRELQLPLDRLRAQADLAPPAQVRDRVIKCQRKMKQRYDRTRRAKTPHIAVRDWVRVRRAHRDHKLLSFCSQPMRVTEQLGPATFRLSDGSRWHASRLREAAPPSVTADMEANTDSGFGVDDLDFPAGQPPAPIEHPAEPAARPSRARARPGYLKDFVTNF</sequence>
<feature type="region of interest" description="Disordered" evidence="2">
    <location>
        <begin position="239"/>
        <end position="288"/>
    </location>
</feature>
<evidence type="ECO:0000259" key="3">
    <source>
        <dbReference type="PROSITE" id="PS50994"/>
    </source>
</evidence>
<dbReference type="InterPro" id="IPR050951">
    <property type="entry name" value="Retrovirus_Pol_polyprotein"/>
</dbReference>
<dbReference type="InterPro" id="IPR036397">
    <property type="entry name" value="RNaseH_sf"/>
</dbReference>
<dbReference type="InterPro" id="IPR001584">
    <property type="entry name" value="Integrase_cat-core"/>
</dbReference>
<comment type="caution">
    <text evidence="4">The sequence shown here is derived from an EMBL/GenBank/DDBJ whole genome shotgun (WGS) entry which is preliminary data.</text>
</comment>
<dbReference type="SUPFAM" id="SSF53098">
    <property type="entry name" value="Ribonuclease H-like"/>
    <property type="match status" value="1"/>
</dbReference>
<proteinExistence type="predicted"/>
<reference evidence="4" key="1">
    <citation type="journal article" date="2023" name="Science">
        <title>Genome structures resolve the early diversification of teleost fishes.</title>
        <authorList>
            <person name="Parey E."/>
            <person name="Louis A."/>
            <person name="Montfort J."/>
            <person name="Bouchez O."/>
            <person name="Roques C."/>
            <person name="Iampietro C."/>
            <person name="Lluch J."/>
            <person name="Castinel A."/>
            <person name="Donnadieu C."/>
            <person name="Desvignes T."/>
            <person name="Floi Bucao C."/>
            <person name="Jouanno E."/>
            <person name="Wen M."/>
            <person name="Mejri S."/>
            <person name="Dirks R."/>
            <person name="Jansen H."/>
            <person name="Henkel C."/>
            <person name="Chen W.J."/>
            <person name="Zahm M."/>
            <person name="Cabau C."/>
            <person name="Klopp C."/>
            <person name="Thompson A.W."/>
            <person name="Robinson-Rechavi M."/>
            <person name="Braasch I."/>
            <person name="Lecointre G."/>
            <person name="Bobe J."/>
            <person name="Postlethwait J.H."/>
            <person name="Berthelot C."/>
            <person name="Roest Crollius H."/>
            <person name="Guiguen Y."/>
        </authorList>
    </citation>
    <scope>NUCLEOTIDE SEQUENCE</scope>
    <source>
        <strain evidence="4">WJC10195</strain>
    </source>
</reference>
<accession>A0A9Q1JAQ8</accession>
<dbReference type="GO" id="GO:0015074">
    <property type="term" value="P:DNA integration"/>
    <property type="evidence" value="ECO:0007669"/>
    <property type="project" value="InterPro"/>
</dbReference>
<dbReference type="OrthoDB" id="775972at2759"/>
<name>A0A9Q1JAQ8_SYNKA</name>
<dbReference type="Gene3D" id="3.30.420.10">
    <property type="entry name" value="Ribonuclease H-like superfamily/Ribonuclease H"/>
    <property type="match status" value="1"/>
</dbReference>
<gene>
    <name evidence="4" type="ORF">SKAU_G00060770</name>
</gene>
<dbReference type="InterPro" id="IPR012337">
    <property type="entry name" value="RNaseH-like_sf"/>
</dbReference>
<feature type="domain" description="Integrase catalytic" evidence="3">
    <location>
        <begin position="1"/>
        <end position="142"/>
    </location>
</feature>
<dbReference type="EMBL" id="JAINUF010000002">
    <property type="protein sequence ID" value="KAJ8375497.1"/>
    <property type="molecule type" value="Genomic_DNA"/>
</dbReference>
<dbReference type="PANTHER" id="PTHR37984">
    <property type="entry name" value="PROTEIN CBG26694"/>
    <property type="match status" value="1"/>
</dbReference>
<keyword evidence="5" id="KW-1185">Reference proteome</keyword>
<organism evidence="4 5">
    <name type="scientific">Synaphobranchus kaupii</name>
    <name type="common">Kaup's arrowtooth eel</name>
    <dbReference type="NCBI Taxonomy" id="118154"/>
    <lineage>
        <taxon>Eukaryota</taxon>
        <taxon>Metazoa</taxon>
        <taxon>Chordata</taxon>
        <taxon>Craniata</taxon>
        <taxon>Vertebrata</taxon>
        <taxon>Euteleostomi</taxon>
        <taxon>Actinopterygii</taxon>
        <taxon>Neopterygii</taxon>
        <taxon>Teleostei</taxon>
        <taxon>Anguilliformes</taxon>
        <taxon>Synaphobranchidae</taxon>
        <taxon>Synaphobranchus</taxon>
    </lineage>
</organism>